<accession>A0A5C3MP75</accession>
<feature type="region of interest" description="Disordered" evidence="1">
    <location>
        <begin position="1"/>
        <end position="22"/>
    </location>
</feature>
<reference evidence="2 3" key="1">
    <citation type="journal article" date="2019" name="Nat. Ecol. Evol.">
        <title>Megaphylogeny resolves global patterns of mushroom evolution.</title>
        <authorList>
            <person name="Varga T."/>
            <person name="Krizsan K."/>
            <person name="Foldi C."/>
            <person name="Dima B."/>
            <person name="Sanchez-Garcia M."/>
            <person name="Sanchez-Ramirez S."/>
            <person name="Szollosi G.J."/>
            <person name="Szarkandi J.G."/>
            <person name="Papp V."/>
            <person name="Albert L."/>
            <person name="Andreopoulos W."/>
            <person name="Angelini C."/>
            <person name="Antonin V."/>
            <person name="Barry K.W."/>
            <person name="Bougher N.L."/>
            <person name="Buchanan P."/>
            <person name="Buyck B."/>
            <person name="Bense V."/>
            <person name="Catcheside P."/>
            <person name="Chovatia M."/>
            <person name="Cooper J."/>
            <person name="Damon W."/>
            <person name="Desjardin D."/>
            <person name="Finy P."/>
            <person name="Geml J."/>
            <person name="Haridas S."/>
            <person name="Hughes K."/>
            <person name="Justo A."/>
            <person name="Karasinski D."/>
            <person name="Kautmanova I."/>
            <person name="Kiss B."/>
            <person name="Kocsube S."/>
            <person name="Kotiranta H."/>
            <person name="LaButti K.M."/>
            <person name="Lechner B.E."/>
            <person name="Liimatainen K."/>
            <person name="Lipzen A."/>
            <person name="Lukacs Z."/>
            <person name="Mihaltcheva S."/>
            <person name="Morgado L.N."/>
            <person name="Niskanen T."/>
            <person name="Noordeloos M.E."/>
            <person name="Ohm R.A."/>
            <person name="Ortiz-Santana B."/>
            <person name="Ovrebo C."/>
            <person name="Racz N."/>
            <person name="Riley R."/>
            <person name="Savchenko A."/>
            <person name="Shiryaev A."/>
            <person name="Soop K."/>
            <person name="Spirin V."/>
            <person name="Szebenyi C."/>
            <person name="Tomsovsky M."/>
            <person name="Tulloss R.E."/>
            <person name="Uehling J."/>
            <person name="Grigoriev I.V."/>
            <person name="Vagvolgyi C."/>
            <person name="Papp T."/>
            <person name="Martin F.M."/>
            <person name="Miettinen O."/>
            <person name="Hibbett D.S."/>
            <person name="Nagy L.G."/>
        </authorList>
    </citation>
    <scope>NUCLEOTIDE SEQUENCE [LARGE SCALE GENOMIC DNA]</scope>
    <source>
        <strain evidence="2 3">OMC1185</strain>
    </source>
</reference>
<dbReference type="EMBL" id="ML213525">
    <property type="protein sequence ID" value="TFK47104.1"/>
    <property type="molecule type" value="Genomic_DNA"/>
</dbReference>
<keyword evidence="3" id="KW-1185">Reference proteome</keyword>
<gene>
    <name evidence="2" type="ORF">OE88DRAFT_813853</name>
</gene>
<feature type="region of interest" description="Disordered" evidence="1">
    <location>
        <begin position="141"/>
        <end position="166"/>
    </location>
</feature>
<evidence type="ECO:0000313" key="2">
    <source>
        <dbReference type="EMBL" id="TFK47104.1"/>
    </source>
</evidence>
<sequence length="166" mass="18279">MKGFHISSERHPTAPSTPLVPPSSISTLPLPLCRGLAIRALGAGHNAWVCDGRGLGDCSQSLGRLNTPSLLFGVAVEVERVFVELLIFRCGRRGHRHGKLMNRQDIYFNLLSDIANAALPGLRRSGIHSLPRQLELHAFSCRDTQRRGPHHRPVRPGRSQHDPKGP</sequence>
<evidence type="ECO:0000256" key="1">
    <source>
        <dbReference type="SAM" id="MobiDB-lite"/>
    </source>
</evidence>
<name>A0A5C3MP75_9AGAM</name>
<dbReference type="Proteomes" id="UP000305948">
    <property type="component" value="Unassembled WGS sequence"/>
</dbReference>
<organism evidence="2 3">
    <name type="scientific">Heliocybe sulcata</name>
    <dbReference type="NCBI Taxonomy" id="5364"/>
    <lineage>
        <taxon>Eukaryota</taxon>
        <taxon>Fungi</taxon>
        <taxon>Dikarya</taxon>
        <taxon>Basidiomycota</taxon>
        <taxon>Agaricomycotina</taxon>
        <taxon>Agaricomycetes</taxon>
        <taxon>Gloeophyllales</taxon>
        <taxon>Gloeophyllaceae</taxon>
        <taxon>Heliocybe</taxon>
    </lineage>
</organism>
<dbReference type="AlphaFoldDB" id="A0A5C3MP75"/>
<protein>
    <submittedName>
        <fullName evidence="2">Uncharacterized protein</fullName>
    </submittedName>
</protein>
<evidence type="ECO:0000313" key="3">
    <source>
        <dbReference type="Proteomes" id="UP000305948"/>
    </source>
</evidence>
<proteinExistence type="predicted"/>